<dbReference type="Gene3D" id="2.40.170.20">
    <property type="entry name" value="TonB-dependent receptor, beta-barrel domain"/>
    <property type="match status" value="1"/>
</dbReference>
<dbReference type="InterPro" id="IPR036942">
    <property type="entry name" value="Beta-barrel_TonB_sf"/>
</dbReference>
<dbReference type="OrthoDB" id="9760620at2"/>
<evidence type="ECO:0000256" key="4">
    <source>
        <dbReference type="SAM" id="SignalP"/>
    </source>
</evidence>
<keyword evidence="3" id="KW-0998">Cell outer membrane</keyword>
<evidence type="ECO:0000256" key="2">
    <source>
        <dbReference type="ARBA" id="ARBA00023136"/>
    </source>
</evidence>
<comment type="caution">
    <text evidence="5">The sequence shown here is derived from an EMBL/GenBank/DDBJ whole genome shotgun (WGS) entry which is preliminary data.</text>
</comment>
<dbReference type="RefSeq" id="WP_126076046.1">
    <property type="nucleotide sequence ID" value="NZ_CP051166.1"/>
</dbReference>
<evidence type="ECO:0000313" key="6">
    <source>
        <dbReference type="Proteomes" id="UP000278085"/>
    </source>
</evidence>
<keyword evidence="2" id="KW-0472">Membrane</keyword>
<dbReference type="EMBL" id="RXLQ01000012">
    <property type="protein sequence ID" value="RSZ56892.1"/>
    <property type="molecule type" value="Genomic_DNA"/>
</dbReference>
<protein>
    <submittedName>
        <fullName evidence="5">TonB-dependent receptor</fullName>
    </submittedName>
</protein>
<dbReference type="PANTHER" id="PTHR47234:SF3">
    <property type="entry name" value="SECRETIN_TONB SHORT N-TERMINAL DOMAIN-CONTAINING PROTEIN"/>
    <property type="match status" value="1"/>
</dbReference>
<accession>A0A430HHB3</accession>
<feature type="signal peptide" evidence="4">
    <location>
        <begin position="1"/>
        <end position="28"/>
    </location>
</feature>
<proteinExistence type="predicted"/>
<evidence type="ECO:0000256" key="3">
    <source>
        <dbReference type="ARBA" id="ARBA00023237"/>
    </source>
</evidence>
<dbReference type="Proteomes" id="UP000278085">
    <property type="component" value="Unassembled WGS sequence"/>
</dbReference>
<keyword evidence="6" id="KW-1185">Reference proteome</keyword>
<feature type="chain" id="PRO_5019431792" evidence="4">
    <location>
        <begin position="29"/>
        <end position="166"/>
    </location>
</feature>
<comment type="subcellular location">
    <subcellularLocation>
        <location evidence="1">Cell outer membrane</location>
    </subcellularLocation>
</comment>
<evidence type="ECO:0000256" key="1">
    <source>
        <dbReference type="ARBA" id="ARBA00004442"/>
    </source>
</evidence>
<dbReference type="PANTHER" id="PTHR47234">
    <property type="match status" value="1"/>
</dbReference>
<keyword evidence="5" id="KW-0675">Receptor</keyword>
<gene>
    <name evidence="5" type="ORF">EJB06_21390</name>
</gene>
<reference evidence="5 6" key="1">
    <citation type="submission" date="2018-12" db="EMBL/GenBank/DDBJ databases">
        <authorList>
            <person name="Yang E."/>
        </authorList>
    </citation>
    <scope>NUCLEOTIDE SEQUENCE [LARGE SCALE GENOMIC DNA]</scope>
    <source>
        <strain evidence="5 6">SOD</strain>
    </source>
</reference>
<name>A0A430HHB3_9BURK</name>
<sequence>MPTPSRFPQPTRLLSAIAIALLALGRQAAAQQADAGMARVAVSGSSIKRLASENALPLTTIKGEELLNRGLTTMSDVATSSYIDTNALPSEKPGQPFYNEIAPYILYNLSANDAWNKRLKFSVGVNNLLDADSPLSNQRLSSRVVFAQNIAKPIGRAYNVRANYTF</sequence>
<dbReference type="AlphaFoldDB" id="A0A430HHB3"/>
<evidence type="ECO:0000313" key="5">
    <source>
        <dbReference type="EMBL" id="RSZ56892.1"/>
    </source>
</evidence>
<dbReference type="GO" id="GO:0009279">
    <property type="term" value="C:cell outer membrane"/>
    <property type="evidence" value="ECO:0007669"/>
    <property type="project" value="UniProtKB-SubCell"/>
</dbReference>
<dbReference type="SUPFAM" id="SSF56935">
    <property type="entry name" value="Porins"/>
    <property type="match status" value="1"/>
</dbReference>
<keyword evidence="4" id="KW-0732">Signal</keyword>
<organism evidence="5 6">
    <name type="scientific">Massilia atriviolacea</name>
    <dbReference type="NCBI Taxonomy" id="2495579"/>
    <lineage>
        <taxon>Bacteria</taxon>
        <taxon>Pseudomonadati</taxon>
        <taxon>Pseudomonadota</taxon>
        <taxon>Betaproteobacteria</taxon>
        <taxon>Burkholderiales</taxon>
        <taxon>Oxalobacteraceae</taxon>
        <taxon>Telluria group</taxon>
        <taxon>Massilia</taxon>
    </lineage>
</organism>